<name>E0XSD6_9ACTN</name>
<dbReference type="EMBL" id="GU474860">
    <property type="protein sequence ID" value="ADI17327.1"/>
    <property type="molecule type" value="Genomic_DNA"/>
</dbReference>
<sequence>MSEDTGLDARARYAILKKLNATMPPTQGRGQRLRRDYSLKAEETNAGQVVPTKLRFRRTGAFREGSGRVTSA</sequence>
<proteinExistence type="predicted"/>
<evidence type="ECO:0000313" key="1">
    <source>
        <dbReference type="EMBL" id="ADI17327.1"/>
    </source>
</evidence>
<reference evidence="1" key="1">
    <citation type="journal article" date="2011" name="Environ. Microbiol.">
        <title>Time-series analyses of Monterey Bay coastal microbial picoplankton using a 'genome proxy' microarray.</title>
        <authorList>
            <person name="Rich V.I."/>
            <person name="Pham V.D."/>
            <person name="Eppley J."/>
            <person name="Shi Y."/>
            <person name="DeLong E.F."/>
        </authorList>
    </citation>
    <scope>NUCLEOTIDE SEQUENCE</scope>
</reference>
<dbReference type="AlphaFoldDB" id="E0XSD6"/>
<protein>
    <submittedName>
        <fullName evidence="1">Uncharacterized protein</fullName>
    </submittedName>
</protein>
<accession>E0XSD6</accession>
<organism evidence="1">
    <name type="scientific">uncultured actinobacterium HF0070_17F14</name>
    <dbReference type="NCBI Taxonomy" id="711000"/>
    <lineage>
        <taxon>Bacteria</taxon>
        <taxon>Bacillati</taxon>
        <taxon>Actinomycetota</taxon>
        <taxon>Actinomycetes</taxon>
        <taxon>environmental samples</taxon>
    </lineage>
</organism>